<dbReference type="Proteomes" id="UP000198641">
    <property type="component" value="Unassembled WGS sequence"/>
</dbReference>
<dbReference type="Pfam" id="PF00149">
    <property type="entry name" value="Metallophos"/>
    <property type="match status" value="1"/>
</dbReference>
<dbReference type="GO" id="GO:0016787">
    <property type="term" value="F:hydrolase activity"/>
    <property type="evidence" value="ECO:0007669"/>
    <property type="project" value="InterPro"/>
</dbReference>
<dbReference type="RefSeq" id="WP_092524299.1">
    <property type="nucleotide sequence ID" value="NZ_FNCI01000003.1"/>
</dbReference>
<evidence type="ECO:0000313" key="3">
    <source>
        <dbReference type="Proteomes" id="UP000198641"/>
    </source>
</evidence>
<dbReference type="InterPro" id="IPR004843">
    <property type="entry name" value="Calcineurin-like_PHP"/>
</dbReference>
<keyword evidence="3" id="KW-1185">Reference proteome</keyword>
<dbReference type="STRING" id="284577.SAMN05216571_103371"/>
<dbReference type="Gene3D" id="3.60.21.10">
    <property type="match status" value="1"/>
</dbReference>
<dbReference type="InterPro" id="IPR029052">
    <property type="entry name" value="Metallo-depent_PP-like"/>
</dbReference>
<dbReference type="OrthoDB" id="7330247at2"/>
<organism evidence="2 3">
    <name type="scientific">Onishia taeanensis</name>
    <dbReference type="NCBI Taxonomy" id="284577"/>
    <lineage>
        <taxon>Bacteria</taxon>
        <taxon>Pseudomonadati</taxon>
        <taxon>Pseudomonadota</taxon>
        <taxon>Gammaproteobacteria</taxon>
        <taxon>Oceanospirillales</taxon>
        <taxon>Halomonadaceae</taxon>
        <taxon>Onishia</taxon>
    </lineage>
</organism>
<sequence length="452" mass="50646">MANQDADAVLPHYKGKKCWMPEGLPSTAEPWRLGGERAADKAHRQRSDFSAVMNRAASLSPLKWPKRPVYFVSDPHADAAAFSASLVASGGVKKTGPEHDAFALTKPGRQGLFVIGGDCLDKGPSNLDLLRSVKALFDTGARVKLLAGNHDVRLLMGLRALEEPRSPETEHLFVRMGSKVVPLLREIHDTYLKARTKPLKGIPSAEECRRRLFPSDNWFETFPPQAGRLMSQRNIERELSRMRKKVDTFEDACQKAGLSMREVYATALEAKAQFMHRKGDFAWFFRAMQLAHREGSFLFIHAGLDDGITEVIELESVKSLNRMFDDQIKHDLFEFYYGTLANTMRTKYRKVDLPLTRQGVDRAFRQGVHAVVHGHINRTTGQHIMLRQGMMHIEGDITLDRNSRRKEGLEGHGVGVTIIHPDGKVIGISNDHPHAKVFEPARHLSPAEAPGA</sequence>
<evidence type="ECO:0000259" key="1">
    <source>
        <dbReference type="Pfam" id="PF00149"/>
    </source>
</evidence>
<dbReference type="EMBL" id="FNCI01000003">
    <property type="protein sequence ID" value="SDG00359.1"/>
    <property type="molecule type" value="Genomic_DNA"/>
</dbReference>
<accession>A0A1G7QR57</accession>
<gene>
    <name evidence="2" type="ORF">SAMN05216571_103371</name>
</gene>
<evidence type="ECO:0000313" key="2">
    <source>
        <dbReference type="EMBL" id="SDG00359.1"/>
    </source>
</evidence>
<feature type="domain" description="Calcineurin-like phosphoesterase" evidence="1">
    <location>
        <begin position="68"/>
        <end position="158"/>
    </location>
</feature>
<reference evidence="2 3" key="1">
    <citation type="submission" date="2016-10" db="EMBL/GenBank/DDBJ databases">
        <authorList>
            <person name="de Groot N.N."/>
        </authorList>
    </citation>
    <scope>NUCLEOTIDE SEQUENCE [LARGE SCALE GENOMIC DNA]</scope>
    <source>
        <strain evidence="2 3">BH539</strain>
    </source>
</reference>
<name>A0A1G7QR57_9GAMM</name>
<protein>
    <submittedName>
        <fullName evidence="2">Calcineurin-like phosphoesterase</fullName>
    </submittedName>
</protein>
<proteinExistence type="predicted"/>
<dbReference type="AlphaFoldDB" id="A0A1G7QR57"/>
<dbReference type="SUPFAM" id="SSF56300">
    <property type="entry name" value="Metallo-dependent phosphatases"/>
    <property type="match status" value="1"/>
</dbReference>